<keyword evidence="3" id="KW-0378">Hydrolase</keyword>
<evidence type="ECO:0000259" key="5">
    <source>
        <dbReference type="SMART" id="SM00849"/>
    </source>
</evidence>
<comment type="similarity">
    <text evidence="1">Belongs to the metallo-beta-lactamase superfamily.</text>
</comment>
<comment type="caution">
    <text evidence="6">The sequence shown here is derived from an EMBL/GenBank/DDBJ whole genome shotgun (WGS) entry which is preliminary data.</text>
</comment>
<dbReference type="Proteomes" id="UP000216345">
    <property type="component" value="Unassembled WGS sequence"/>
</dbReference>
<dbReference type="PANTHER" id="PTHR42978">
    <property type="entry name" value="QUORUM-QUENCHING LACTONASE YTNP-RELATED-RELATED"/>
    <property type="match status" value="1"/>
</dbReference>
<dbReference type="GO" id="GO:0046872">
    <property type="term" value="F:metal ion binding"/>
    <property type="evidence" value="ECO:0007669"/>
    <property type="project" value="UniProtKB-KW"/>
</dbReference>
<dbReference type="InterPro" id="IPR051013">
    <property type="entry name" value="MBL_superfamily_lactonases"/>
</dbReference>
<gene>
    <name evidence="6" type="ORF">CEV32_1000</name>
</gene>
<evidence type="ECO:0000313" key="6">
    <source>
        <dbReference type="EMBL" id="OYR12825.1"/>
    </source>
</evidence>
<dbReference type="SUPFAM" id="SSF56281">
    <property type="entry name" value="Metallo-hydrolase/oxidoreductase"/>
    <property type="match status" value="1"/>
</dbReference>
<accession>A0A256FD89</accession>
<dbReference type="EMBL" id="NNRK01000029">
    <property type="protein sequence ID" value="OYR12825.1"/>
    <property type="molecule type" value="Genomic_DNA"/>
</dbReference>
<keyword evidence="7" id="KW-1185">Reference proteome</keyword>
<dbReference type="SMART" id="SM00849">
    <property type="entry name" value="Lactamase_B"/>
    <property type="match status" value="1"/>
</dbReference>
<evidence type="ECO:0000256" key="1">
    <source>
        <dbReference type="ARBA" id="ARBA00007749"/>
    </source>
</evidence>
<protein>
    <submittedName>
        <fullName evidence="6">Metallo-beta-lactamase superfamily protein</fullName>
    </submittedName>
</protein>
<name>A0A256FD89_9HYPH</name>
<dbReference type="OrthoDB" id="9773738at2"/>
<evidence type="ECO:0000256" key="2">
    <source>
        <dbReference type="ARBA" id="ARBA00022723"/>
    </source>
</evidence>
<dbReference type="InterPro" id="IPR001279">
    <property type="entry name" value="Metallo-B-lactamas"/>
</dbReference>
<keyword evidence="2" id="KW-0479">Metal-binding</keyword>
<evidence type="ECO:0000256" key="3">
    <source>
        <dbReference type="ARBA" id="ARBA00022801"/>
    </source>
</evidence>
<proteinExistence type="inferred from homology"/>
<dbReference type="AlphaFoldDB" id="A0A256FD89"/>
<dbReference type="GO" id="GO:0016787">
    <property type="term" value="F:hydrolase activity"/>
    <property type="evidence" value="ECO:0007669"/>
    <property type="project" value="UniProtKB-KW"/>
</dbReference>
<feature type="domain" description="Metallo-beta-lactamase" evidence="5">
    <location>
        <begin position="52"/>
        <end position="254"/>
    </location>
</feature>
<evidence type="ECO:0000313" key="7">
    <source>
        <dbReference type="Proteomes" id="UP000216345"/>
    </source>
</evidence>
<dbReference type="Gene3D" id="3.60.15.10">
    <property type="entry name" value="Ribonuclease Z/Hydroxyacylglutathione hydrolase-like"/>
    <property type="match status" value="1"/>
</dbReference>
<dbReference type="CDD" id="cd07720">
    <property type="entry name" value="OPHC2-like_MBL-fold"/>
    <property type="match status" value="1"/>
</dbReference>
<dbReference type="RefSeq" id="WP_094577701.1">
    <property type="nucleotide sequence ID" value="NZ_JBHEEL010000004.1"/>
</dbReference>
<evidence type="ECO:0000256" key="4">
    <source>
        <dbReference type="ARBA" id="ARBA00022833"/>
    </source>
</evidence>
<dbReference type="Pfam" id="PF00753">
    <property type="entry name" value="Lactamase_B"/>
    <property type="match status" value="1"/>
</dbReference>
<keyword evidence="4" id="KW-0862">Zinc</keyword>
<organism evidence="6 7">
    <name type="scientific">Brucella rhizosphaerae</name>
    <dbReference type="NCBI Taxonomy" id="571254"/>
    <lineage>
        <taxon>Bacteria</taxon>
        <taxon>Pseudomonadati</taxon>
        <taxon>Pseudomonadota</taxon>
        <taxon>Alphaproteobacteria</taxon>
        <taxon>Hyphomicrobiales</taxon>
        <taxon>Brucellaceae</taxon>
        <taxon>Brucella/Ochrobactrum group</taxon>
        <taxon>Brucella</taxon>
    </lineage>
</organism>
<sequence length="274" mass="29956">MKTASRTFGIYKVSILHDGVLKPPSNVLVHPEGQRALEKALDGFDASELKMMVNCFLLEGPDEIILIDTGVGSFWGEGFGQARDALKAAGVNPQDVKKVIVTHVHGDHVAGLFEAGTLYYPNAEVYVPDVDLNHFSDKAIMAATPEQRRGGFTMADLLNTHYGPRLQRFQEGKLLDEIEIIQLPGHTPGHVGCLIGRDGDQLLILADGLHLAELQPRDPNISLVYDLDMDNAISSRKRALSRAADEGWVIAGSHLRGFSRVERKGEGFTLEPLA</sequence>
<dbReference type="InterPro" id="IPR036866">
    <property type="entry name" value="RibonucZ/Hydroxyglut_hydro"/>
</dbReference>
<reference evidence="6 7" key="1">
    <citation type="submission" date="2017-07" db="EMBL/GenBank/DDBJ databases">
        <title>Phylogenetic study on the rhizospheric bacterium Ochrobactrum sp. A44.</title>
        <authorList>
            <person name="Krzyzanowska D.M."/>
            <person name="Ossowicki A."/>
            <person name="Rajewska M."/>
            <person name="Maciag T."/>
            <person name="Kaczynski Z."/>
            <person name="Czerwicka M."/>
            <person name="Jafra S."/>
        </authorList>
    </citation>
    <scope>NUCLEOTIDE SEQUENCE [LARGE SCALE GENOMIC DNA]</scope>
    <source>
        <strain evidence="6 7">PR17</strain>
    </source>
</reference>